<organism evidence="2 3">
    <name type="scientific">Pseudoneurospora amorphoporcata</name>
    <dbReference type="NCBI Taxonomy" id="241081"/>
    <lineage>
        <taxon>Eukaryota</taxon>
        <taxon>Fungi</taxon>
        <taxon>Dikarya</taxon>
        <taxon>Ascomycota</taxon>
        <taxon>Pezizomycotina</taxon>
        <taxon>Sordariomycetes</taxon>
        <taxon>Sordariomycetidae</taxon>
        <taxon>Sordariales</taxon>
        <taxon>Sordariaceae</taxon>
        <taxon>Pseudoneurospora</taxon>
    </lineage>
</organism>
<proteinExistence type="predicted"/>
<keyword evidence="1" id="KW-0472">Membrane</keyword>
<reference evidence="2" key="1">
    <citation type="journal article" date="2023" name="Mol. Phylogenet. Evol.">
        <title>Genome-scale phylogeny and comparative genomics of the fungal order Sordariales.</title>
        <authorList>
            <person name="Hensen N."/>
            <person name="Bonometti L."/>
            <person name="Westerberg I."/>
            <person name="Brannstrom I.O."/>
            <person name="Guillou S."/>
            <person name="Cros-Aarteil S."/>
            <person name="Calhoun S."/>
            <person name="Haridas S."/>
            <person name="Kuo A."/>
            <person name="Mondo S."/>
            <person name="Pangilinan J."/>
            <person name="Riley R."/>
            <person name="LaButti K."/>
            <person name="Andreopoulos B."/>
            <person name="Lipzen A."/>
            <person name="Chen C."/>
            <person name="Yan M."/>
            <person name="Daum C."/>
            <person name="Ng V."/>
            <person name="Clum A."/>
            <person name="Steindorff A."/>
            <person name="Ohm R.A."/>
            <person name="Martin F."/>
            <person name="Silar P."/>
            <person name="Natvig D.O."/>
            <person name="Lalanne C."/>
            <person name="Gautier V."/>
            <person name="Ament-Velasquez S.L."/>
            <person name="Kruys A."/>
            <person name="Hutchinson M.I."/>
            <person name="Powell A.J."/>
            <person name="Barry K."/>
            <person name="Miller A.N."/>
            <person name="Grigoriev I.V."/>
            <person name="Debuchy R."/>
            <person name="Gladieux P."/>
            <person name="Hiltunen Thoren M."/>
            <person name="Johannesson H."/>
        </authorList>
    </citation>
    <scope>NUCLEOTIDE SEQUENCE</scope>
    <source>
        <strain evidence="2">CBS 626.80</strain>
    </source>
</reference>
<evidence type="ECO:0000313" key="2">
    <source>
        <dbReference type="EMBL" id="KAK3950358.1"/>
    </source>
</evidence>
<dbReference type="EMBL" id="MU859180">
    <property type="protein sequence ID" value="KAK3950358.1"/>
    <property type="molecule type" value="Genomic_DNA"/>
</dbReference>
<sequence>MRVVRDVRVAAGRAMVVMLLVVVSLVNNLLLTGDMDLLLDDALLYAGRLKLMDRRRDGSMVVILTAMVMVSSTGSSSNSSSSYSRLGDLDLNLLVNFRMSLHALFRFPVRAREDAERDGDTGLKIQFGGFLRRKRQSLLSTFRYTKD</sequence>
<keyword evidence="1" id="KW-0812">Transmembrane</keyword>
<accession>A0AAN6SEM6</accession>
<feature type="transmembrane region" description="Helical" evidence="1">
    <location>
        <begin position="12"/>
        <end position="31"/>
    </location>
</feature>
<comment type="caution">
    <text evidence="2">The sequence shown here is derived from an EMBL/GenBank/DDBJ whole genome shotgun (WGS) entry which is preliminary data.</text>
</comment>
<dbReference type="AlphaFoldDB" id="A0AAN6SEM6"/>
<evidence type="ECO:0000313" key="3">
    <source>
        <dbReference type="Proteomes" id="UP001303222"/>
    </source>
</evidence>
<name>A0AAN6SEM6_9PEZI</name>
<gene>
    <name evidence="2" type="ORF">QBC32DRAFT_217585</name>
</gene>
<keyword evidence="3" id="KW-1185">Reference proteome</keyword>
<evidence type="ECO:0000256" key="1">
    <source>
        <dbReference type="SAM" id="Phobius"/>
    </source>
</evidence>
<reference evidence="2" key="2">
    <citation type="submission" date="2023-06" db="EMBL/GenBank/DDBJ databases">
        <authorList>
            <consortium name="Lawrence Berkeley National Laboratory"/>
            <person name="Mondo S.J."/>
            <person name="Hensen N."/>
            <person name="Bonometti L."/>
            <person name="Westerberg I."/>
            <person name="Brannstrom I.O."/>
            <person name="Guillou S."/>
            <person name="Cros-Aarteil S."/>
            <person name="Calhoun S."/>
            <person name="Haridas S."/>
            <person name="Kuo A."/>
            <person name="Pangilinan J."/>
            <person name="Riley R."/>
            <person name="Labutti K."/>
            <person name="Andreopoulos B."/>
            <person name="Lipzen A."/>
            <person name="Chen C."/>
            <person name="Yanf M."/>
            <person name="Daum C."/>
            <person name="Ng V."/>
            <person name="Clum A."/>
            <person name="Steindorff A."/>
            <person name="Ohm R."/>
            <person name="Martin F."/>
            <person name="Silar P."/>
            <person name="Natvig D."/>
            <person name="Lalanne C."/>
            <person name="Gautier V."/>
            <person name="Ament-Velasquez S.L."/>
            <person name="Kruys A."/>
            <person name="Hutchinson M.I."/>
            <person name="Powell A.J."/>
            <person name="Barry K."/>
            <person name="Miller A.N."/>
            <person name="Grigoriev I.V."/>
            <person name="Debuchy R."/>
            <person name="Gladieux P."/>
            <person name="Thoren M.H."/>
            <person name="Johannesson H."/>
        </authorList>
    </citation>
    <scope>NUCLEOTIDE SEQUENCE</scope>
    <source>
        <strain evidence="2">CBS 626.80</strain>
    </source>
</reference>
<keyword evidence="1" id="KW-1133">Transmembrane helix</keyword>
<protein>
    <submittedName>
        <fullName evidence="2">Uncharacterized protein</fullName>
    </submittedName>
</protein>
<dbReference type="Proteomes" id="UP001303222">
    <property type="component" value="Unassembled WGS sequence"/>
</dbReference>